<dbReference type="PANTHER" id="PTHR30069:SF40">
    <property type="entry name" value="TONB-DEPENDENT RECEPTOR NMB0964-RELATED"/>
    <property type="match status" value="1"/>
</dbReference>
<dbReference type="InterPro" id="IPR039426">
    <property type="entry name" value="TonB-dep_rcpt-like"/>
</dbReference>
<dbReference type="Proteomes" id="UP001225906">
    <property type="component" value="Unassembled WGS sequence"/>
</dbReference>
<evidence type="ECO:0000256" key="9">
    <source>
        <dbReference type="ARBA" id="ARBA00023237"/>
    </source>
</evidence>
<evidence type="ECO:0000256" key="12">
    <source>
        <dbReference type="SAM" id="MobiDB-lite"/>
    </source>
</evidence>
<keyword evidence="7 10" id="KW-0472">Membrane</keyword>
<protein>
    <submittedName>
        <fullName evidence="16">TonB-dependent receptor</fullName>
    </submittedName>
</protein>
<dbReference type="Gene3D" id="2.40.170.20">
    <property type="entry name" value="TonB-dependent receptor, beta-barrel domain"/>
    <property type="match status" value="1"/>
</dbReference>
<keyword evidence="5 10" id="KW-0812">Transmembrane</keyword>
<feature type="domain" description="TonB-dependent receptor-like beta-barrel" evidence="14">
    <location>
        <begin position="242"/>
        <end position="650"/>
    </location>
</feature>
<evidence type="ECO:0000313" key="16">
    <source>
        <dbReference type="EMBL" id="MDP8567882.1"/>
    </source>
</evidence>
<evidence type="ECO:0000256" key="10">
    <source>
        <dbReference type="PROSITE-ProRule" id="PRU01360"/>
    </source>
</evidence>
<evidence type="ECO:0000256" key="6">
    <source>
        <dbReference type="ARBA" id="ARBA00023077"/>
    </source>
</evidence>
<dbReference type="SUPFAM" id="SSF56935">
    <property type="entry name" value="Porins"/>
    <property type="match status" value="1"/>
</dbReference>
<dbReference type="PANTHER" id="PTHR30069">
    <property type="entry name" value="TONB-DEPENDENT OUTER MEMBRANE RECEPTOR"/>
    <property type="match status" value="1"/>
</dbReference>
<feature type="chain" id="PRO_5047335636" evidence="13">
    <location>
        <begin position="39"/>
        <end position="681"/>
    </location>
</feature>
<feature type="domain" description="TonB-dependent receptor plug" evidence="15">
    <location>
        <begin position="62"/>
        <end position="165"/>
    </location>
</feature>
<evidence type="ECO:0000256" key="5">
    <source>
        <dbReference type="ARBA" id="ARBA00022692"/>
    </source>
</evidence>
<accession>A0ABT9JTF9</accession>
<gene>
    <name evidence="16" type="ORF">Q9291_08480</name>
</gene>
<dbReference type="EMBL" id="JAVCAP010000015">
    <property type="protein sequence ID" value="MDP8567882.1"/>
    <property type="molecule type" value="Genomic_DNA"/>
</dbReference>
<keyword evidence="6 11" id="KW-0798">TonB box</keyword>
<keyword evidence="4 10" id="KW-1134">Transmembrane beta strand</keyword>
<dbReference type="InterPro" id="IPR000531">
    <property type="entry name" value="Beta-barrel_TonB"/>
</dbReference>
<evidence type="ECO:0000256" key="3">
    <source>
        <dbReference type="ARBA" id="ARBA00022448"/>
    </source>
</evidence>
<comment type="similarity">
    <text evidence="2 10 11">Belongs to the TonB-dependent receptor family.</text>
</comment>
<evidence type="ECO:0000256" key="13">
    <source>
        <dbReference type="SAM" id="SignalP"/>
    </source>
</evidence>
<evidence type="ECO:0000313" key="17">
    <source>
        <dbReference type="Proteomes" id="UP001225906"/>
    </source>
</evidence>
<evidence type="ECO:0000256" key="2">
    <source>
        <dbReference type="ARBA" id="ARBA00009810"/>
    </source>
</evidence>
<organism evidence="16 17">
    <name type="scientific">Methylophilus aquaticus</name>
    <dbReference type="NCBI Taxonomy" id="1971610"/>
    <lineage>
        <taxon>Bacteria</taxon>
        <taxon>Pseudomonadati</taxon>
        <taxon>Pseudomonadota</taxon>
        <taxon>Betaproteobacteria</taxon>
        <taxon>Nitrosomonadales</taxon>
        <taxon>Methylophilaceae</taxon>
        <taxon>Methylophilus</taxon>
    </lineage>
</organism>
<dbReference type="Pfam" id="PF00593">
    <property type="entry name" value="TonB_dep_Rec_b-barrel"/>
    <property type="match status" value="1"/>
</dbReference>
<name>A0ABT9JTF9_9PROT</name>
<keyword evidence="3 10" id="KW-0813">Transport</keyword>
<evidence type="ECO:0000259" key="14">
    <source>
        <dbReference type="Pfam" id="PF00593"/>
    </source>
</evidence>
<dbReference type="Gene3D" id="2.170.130.10">
    <property type="entry name" value="TonB-dependent receptor, plug domain"/>
    <property type="match status" value="1"/>
</dbReference>
<proteinExistence type="inferred from homology"/>
<dbReference type="InterPro" id="IPR012910">
    <property type="entry name" value="Plug_dom"/>
</dbReference>
<keyword evidence="17" id="KW-1185">Reference proteome</keyword>
<evidence type="ECO:0000256" key="11">
    <source>
        <dbReference type="RuleBase" id="RU003357"/>
    </source>
</evidence>
<evidence type="ECO:0000259" key="15">
    <source>
        <dbReference type="Pfam" id="PF07715"/>
    </source>
</evidence>
<evidence type="ECO:0000256" key="4">
    <source>
        <dbReference type="ARBA" id="ARBA00022452"/>
    </source>
</evidence>
<evidence type="ECO:0000256" key="7">
    <source>
        <dbReference type="ARBA" id="ARBA00023136"/>
    </source>
</evidence>
<comment type="subcellular location">
    <subcellularLocation>
        <location evidence="1 10">Cell outer membrane</location>
        <topology evidence="1 10">Multi-pass membrane protein</topology>
    </subcellularLocation>
</comment>
<keyword evidence="13" id="KW-0732">Signal</keyword>
<dbReference type="InterPro" id="IPR037066">
    <property type="entry name" value="Plug_dom_sf"/>
</dbReference>
<dbReference type="Pfam" id="PF07715">
    <property type="entry name" value="Plug"/>
    <property type="match status" value="1"/>
</dbReference>
<keyword evidence="9 10" id="KW-0998">Cell outer membrane</keyword>
<comment type="caution">
    <text evidence="16">The sequence shown here is derived from an EMBL/GenBank/DDBJ whole genome shotgun (WGS) entry which is preliminary data.</text>
</comment>
<keyword evidence="8 16" id="KW-0675">Receptor</keyword>
<evidence type="ECO:0000256" key="1">
    <source>
        <dbReference type="ARBA" id="ARBA00004571"/>
    </source>
</evidence>
<dbReference type="InterPro" id="IPR036942">
    <property type="entry name" value="Beta-barrel_TonB_sf"/>
</dbReference>
<reference evidence="17" key="1">
    <citation type="journal article" date="2019" name="Int. J. Syst. Evol. Microbiol.">
        <title>The Global Catalogue of Microorganisms (GCM) 10K type strain sequencing project: providing services to taxonomists for standard genome sequencing and annotation.</title>
        <authorList>
            <consortium name="The Broad Institute Genomics Platform"/>
            <consortium name="The Broad Institute Genome Sequencing Center for Infectious Disease"/>
            <person name="Wu L."/>
            <person name="Ma J."/>
        </authorList>
    </citation>
    <scope>NUCLEOTIDE SEQUENCE [LARGE SCALE GENOMIC DNA]</scope>
    <source>
        <strain evidence="17">VKM B-3159</strain>
    </source>
</reference>
<sequence length="681" mass="73770">MMNNKRLMNAPVRGVFKHKPVWLALMAALSLPVANVWAEPSSTLDIDNVPVTGNPLGVSSDDMVVPVSVLGGRELSLRRQSTLGETLNGIPGVTATQFGPNASRPVIRGLDAERVRIMQNGVGVLDASSLSFDHAVAIDPLIIEQIDVVRGPAALLYGGSAMGGVVNAIDHRIPKESLDGYTGRAETRFGGPENTRNGAAVVDVGNGTFAIHADIFSRETSNLSIPGYAVSKRKSQADGTPRDSKGDGKQNNSDALSNGGALGAAWTFDKGYLGLSYASTNNNYGTVAEDDVRIDMENKRTELAGEIRDLKGPLQKIKLRMAHTDYQHVELENGDPSTTFKNRGMQGSLEATHVPLAGLNGVLGYQFQNTRFQALGEEAFVPSVTTQDQGLYVYEEYAIDKHKITFGGRLGETTVDAHADDKFTQANNSRFNPNSFALGGLYNINDNWSVTSNLSHNERAPSYFELYANGEHVATGQFEVGNQNLNKEVSNGVDAQLKWKSGGHSLTLGAYATRFQNFIGLFNSGTTDAVSGLPIANFQAVPALFKGLEMEGKFALNDEWVLKLRGDYVHAKDTRNNDYLPRISPLRIGGGLDYRLGGWNARVDVLHAFKQNDVASEELKTNAYTNLSALLAYKLPTRVHVELFAKANNLLNEEIREHASFLKDISPAGARSILVGARADF</sequence>
<feature type="signal peptide" evidence="13">
    <location>
        <begin position="1"/>
        <end position="38"/>
    </location>
</feature>
<dbReference type="RefSeq" id="WP_306389604.1">
    <property type="nucleotide sequence ID" value="NZ_JAVCAP010000015.1"/>
</dbReference>
<evidence type="ECO:0000256" key="8">
    <source>
        <dbReference type="ARBA" id="ARBA00023170"/>
    </source>
</evidence>
<dbReference type="PROSITE" id="PS52016">
    <property type="entry name" value="TONB_DEPENDENT_REC_3"/>
    <property type="match status" value="1"/>
</dbReference>
<feature type="region of interest" description="Disordered" evidence="12">
    <location>
        <begin position="227"/>
        <end position="256"/>
    </location>
</feature>